<proteinExistence type="predicted"/>
<name>A0A0Q1B4K1_9ARCH</name>
<dbReference type="EMBL" id="LKBG01000195">
    <property type="protein sequence ID" value="KQB34874.1"/>
    <property type="molecule type" value="Genomic_DNA"/>
</dbReference>
<sequence length="63" mass="7104">MANNRWFAVCIVGYIALIMIVELYVLLTLGSLIEALVGLVFATLSVIHSSYNDFNISVIKWKR</sequence>
<dbReference type="AlphaFoldDB" id="A0A0Q1B4K1"/>
<reference evidence="2 3" key="1">
    <citation type="submission" date="2015-09" db="EMBL/GenBank/DDBJ databases">
        <title>Heavy metals and arsenic resistance mechanisms in polyextremophilic archaea of the family Ferroplasmaceae.</title>
        <authorList>
            <person name="Bulaev A.G."/>
            <person name="Kanygina A.V."/>
        </authorList>
    </citation>
    <scope>NUCLEOTIDE SEQUENCE [LARGE SCALE GENOMIC DNA]</scope>
    <source>
        <strain evidence="2 3">VT</strain>
    </source>
</reference>
<organism evidence="2 3">
    <name type="scientific">Acidiplasma aeolicum</name>
    <dbReference type="NCBI Taxonomy" id="507754"/>
    <lineage>
        <taxon>Archaea</taxon>
        <taxon>Methanobacteriati</taxon>
        <taxon>Thermoplasmatota</taxon>
        <taxon>Thermoplasmata</taxon>
        <taxon>Thermoplasmatales</taxon>
        <taxon>Ferroplasmaceae</taxon>
        <taxon>Acidiplasma</taxon>
    </lineage>
</organism>
<evidence type="ECO:0000313" key="2">
    <source>
        <dbReference type="EMBL" id="KQB34874.1"/>
    </source>
</evidence>
<comment type="caution">
    <text evidence="2">The sequence shown here is derived from an EMBL/GenBank/DDBJ whole genome shotgun (WGS) entry which is preliminary data.</text>
</comment>
<evidence type="ECO:0000256" key="1">
    <source>
        <dbReference type="SAM" id="Phobius"/>
    </source>
</evidence>
<keyword evidence="3" id="KW-1185">Reference proteome</keyword>
<dbReference type="Proteomes" id="UP000050320">
    <property type="component" value="Unassembled WGS sequence"/>
</dbReference>
<keyword evidence="1" id="KW-1133">Transmembrane helix</keyword>
<gene>
    <name evidence="2" type="ORF">AOG54_09345</name>
</gene>
<feature type="transmembrane region" description="Helical" evidence="1">
    <location>
        <begin position="32"/>
        <end position="51"/>
    </location>
</feature>
<keyword evidence="1" id="KW-0812">Transmembrane</keyword>
<feature type="transmembrane region" description="Helical" evidence="1">
    <location>
        <begin position="6"/>
        <end position="25"/>
    </location>
</feature>
<keyword evidence="1" id="KW-0472">Membrane</keyword>
<protein>
    <submittedName>
        <fullName evidence="2">Uncharacterized protein</fullName>
    </submittedName>
</protein>
<evidence type="ECO:0000313" key="3">
    <source>
        <dbReference type="Proteomes" id="UP000050320"/>
    </source>
</evidence>
<accession>A0A0Q1B4K1</accession>